<evidence type="ECO:0000256" key="4">
    <source>
        <dbReference type="ARBA" id="ARBA00022655"/>
    </source>
</evidence>
<dbReference type="InterPro" id="IPR042176">
    <property type="entry name" value="Pantoate_ligase_C"/>
</dbReference>
<comment type="pathway">
    <text evidence="1 8">Cofactor biosynthesis; (R)-pantothenate biosynthesis; (R)-pantothenate from (R)-pantoate and beta-alanine: step 1/1.</text>
</comment>
<keyword evidence="10" id="KW-1185">Reference proteome</keyword>
<feature type="binding site" evidence="8">
    <location>
        <begin position="43"/>
        <end position="50"/>
    </location>
    <ligand>
        <name>ATP</name>
        <dbReference type="ChEBI" id="CHEBI:30616"/>
    </ligand>
</feature>
<dbReference type="PANTHER" id="PTHR21299:SF1">
    <property type="entry name" value="PANTOATE--BETA-ALANINE LIGASE"/>
    <property type="match status" value="1"/>
</dbReference>
<comment type="subunit">
    <text evidence="8">Homodimer.</text>
</comment>
<name>A0ABP8Y3S1_9MICO</name>
<sequence>MSTPDAPTPPVVVRTRDELRDALTDWALGAPAPTDRRAVVMTMGALHDGHLALVRRAREEAGPGGQVVVTIFVNPLQFGQGEDLDAYPRDLDADLALLAGVGADVVFAPTPDVVYTDGDPVVRVSAGRIGEVLEGAFRPGHLDGVLTVVLKLIQLTRPDVALFGQKDAQQLLAVRRMTRDLDLPVQVVGVPTVRDDDGMALSSRNAYLSDGERRAALALSRALQTGSAAAASGDGVSAVLASASGILNEASDVVVDYLALVDPDTVDEVPTGHTGPALLLVAARVGTTRLIDNQAVDVVAPAAENEPAGQEETRD</sequence>
<reference evidence="10" key="1">
    <citation type="journal article" date="2019" name="Int. J. Syst. Evol. Microbiol.">
        <title>The Global Catalogue of Microorganisms (GCM) 10K type strain sequencing project: providing services to taxonomists for standard genome sequencing and annotation.</title>
        <authorList>
            <consortium name="The Broad Institute Genomics Platform"/>
            <consortium name="The Broad Institute Genome Sequencing Center for Infectious Disease"/>
            <person name="Wu L."/>
            <person name="Ma J."/>
        </authorList>
    </citation>
    <scope>NUCLEOTIDE SEQUENCE [LARGE SCALE GENOMIC DNA]</scope>
    <source>
        <strain evidence="10">JCM 18063</strain>
    </source>
</reference>
<comment type="function">
    <text evidence="8">Catalyzes the condensation of pantoate with beta-alanine in an ATP-dependent reaction via a pantoyl-adenylate intermediate.</text>
</comment>
<accession>A0ABP8Y3S1</accession>
<evidence type="ECO:0000256" key="6">
    <source>
        <dbReference type="ARBA" id="ARBA00022840"/>
    </source>
</evidence>
<keyword evidence="8" id="KW-0963">Cytoplasm</keyword>
<dbReference type="RefSeq" id="WP_172148876.1">
    <property type="nucleotide sequence ID" value="NZ_BAABID010000004.1"/>
</dbReference>
<comment type="similarity">
    <text evidence="2 8">Belongs to the pantothenate synthetase family.</text>
</comment>
<gene>
    <name evidence="8 9" type="primary">panC</name>
    <name evidence="9" type="ORF">GCM10023216_04260</name>
</gene>
<dbReference type="NCBIfam" id="TIGR00018">
    <property type="entry name" value="panC"/>
    <property type="match status" value="1"/>
</dbReference>
<evidence type="ECO:0000256" key="3">
    <source>
        <dbReference type="ARBA" id="ARBA00022598"/>
    </source>
</evidence>
<evidence type="ECO:0000313" key="10">
    <source>
        <dbReference type="Proteomes" id="UP001500956"/>
    </source>
</evidence>
<evidence type="ECO:0000256" key="8">
    <source>
        <dbReference type="HAMAP-Rule" id="MF_00158"/>
    </source>
</evidence>
<feature type="binding site" evidence="8">
    <location>
        <position position="170"/>
    </location>
    <ligand>
        <name>(R)-pantoate</name>
        <dbReference type="ChEBI" id="CHEBI:15980"/>
    </ligand>
</feature>
<evidence type="ECO:0000256" key="1">
    <source>
        <dbReference type="ARBA" id="ARBA00004990"/>
    </source>
</evidence>
<dbReference type="CDD" id="cd00560">
    <property type="entry name" value="PanC"/>
    <property type="match status" value="1"/>
</dbReference>
<comment type="catalytic activity">
    <reaction evidence="7 8">
        <text>(R)-pantoate + beta-alanine + ATP = (R)-pantothenate + AMP + diphosphate + H(+)</text>
        <dbReference type="Rhea" id="RHEA:10912"/>
        <dbReference type="ChEBI" id="CHEBI:15378"/>
        <dbReference type="ChEBI" id="CHEBI:15980"/>
        <dbReference type="ChEBI" id="CHEBI:29032"/>
        <dbReference type="ChEBI" id="CHEBI:30616"/>
        <dbReference type="ChEBI" id="CHEBI:33019"/>
        <dbReference type="ChEBI" id="CHEBI:57966"/>
        <dbReference type="ChEBI" id="CHEBI:456215"/>
        <dbReference type="EC" id="6.3.2.1"/>
    </reaction>
</comment>
<dbReference type="HAMAP" id="MF_00158">
    <property type="entry name" value="PanC"/>
    <property type="match status" value="1"/>
</dbReference>
<dbReference type="Pfam" id="PF02569">
    <property type="entry name" value="Pantoate_ligase"/>
    <property type="match status" value="1"/>
</dbReference>
<comment type="caution">
    <text evidence="9">The sequence shown here is derived from an EMBL/GenBank/DDBJ whole genome shotgun (WGS) entry which is preliminary data.</text>
</comment>
<dbReference type="EC" id="6.3.2.1" evidence="8"/>
<feature type="active site" description="Proton donor" evidence="8">
    <location>
        <position position="50"/>
    </location>
</feature>
<dbReference type="EMBL" id="BAABID010000004">
    <property type="protein sequence ID" value="GAA4718918.1"/>
    <property type="molecule type" value="Genomic_DNA"/>
</dbReference>
<evidence type="ECO:0000256" key="5">
    <source>
        <dbReference type="ARBA" id="ARBA00022741"/>
    </source>
</evidence>
<feature type="binding site" evidence="8">
    <location>
        <position position="77"/>
    </location>
    <ligand>
        <name>beta-alanine</name>
        <dbReference type="ChEBI" id="CHEBI:57966"/>
    </ligand>
</feature>
<evidence type="ECO:0000313" key="9">
    <source>
        <dbReference type="EMBL" id="GAA4718918.1"/>
    </source>
</evidence>
<evidence type="ECO:0000256" key="7">
    <source>
        <dbReference type="ARBA" id="ARBA00048258"/>
    </source>
</evidence>
<organism evidence="9 10">
    <name type="scientific">Isoptericola chiayiensis</name>
    <dbReference type="NCBI Taxonomy" id="579446"/>
    <lineage>
        <taxon>Bacteria</taxon>
        <taxon>Bacillati</taxon>
        <taxon>Actinomycetota</taxon>
        <taxon>Actinomycetes</taxon>
        <taxon>Micrococcales</taxon>
        <taxon>Promicromonosporaceae</taxon>
        <taxon>Isoptericola</taxon>
    </lineage>
</organism>
<protein>
    <recommendedName>
        <fullName evidence="8">Pantothenate synthetase</fullName>
        <shortName evidence="8">PS</shortName>
        <ecNumber evidence="8">6.3.2.1</ecNumber>
    </recommendedName>
    <alternativeName>
        <fullName evidence="8">Pantoate--beta-alanine ligase</fullName>
    </alternativeName>
    <alternativeName>
        <fullName evidence="8">Pantoate-activating enzyme</fullName>
    </alternativeName>
</protein>
<feature type="binding site" evidence="8">
    <location>
        <begin position="164"/>
        <end position="167"/>
    </location>
    <ligand>
        <name>ATP</name>
        <dbReference type="ChEBI" id="CHEBI:30616"/>
    </ligand>
</feature>
<dbReference type="Proteomes" id="UP001500956">
    <property type="component" value="Unassembled WGS sequence"/>
</dbReference>
<feature type="binding site" evidence="8">
    <location>
        <position position="193"/>
    </location>
    <ligand>
        <name>ATP</name>
        <dbReference type="ChEBI" id="CHEBI:30616"/>
    </ligand>
</feature>
<comment type="miscellaneous">
    <text evidence="8">The reaction proceeds by a bi uni uni bi ping pong mechanism.</text>
</comment>
<keyword evidence="4 8" id="KW-0566">Pantothenate biosynthesis</keyword>
<keyword evidence="3 8" id="KW-0436">Ligase</keyword>
<dbReference type="InterPro" id="IPR014729">
    <property type="entry name" value="Rossmann-like_a/b/a_fold"/>
</dbReference>
<comment type="subcellular location">
    <subcellularLocation>
        <location evidence="8">Cytoplasm</location>
    </subcellularLocation>
</comment>
<dbReference type="Gene3D" id="3.40.50.620">
    <property type="entry name" value="HUPs"/>
    <property type="match status" value="1"/>
</dbReference>
<feature type="binding site" evidence="8">
    <location>
        <begin position="201"/>
        <end position="204"/>
    </location>
    <ligand>
        <name>ATP</name>
        <dbReference type="ChEBI" id="CHEBI:30616"/>
    </ligand>
</feature>
<dbReference type="SUPFAM" id="SSF52374">
    <property type="entry name" value="Nucleotidylyl transferase"/>
    <property type="match status" value="1"/>
</dbReference>
<proteinExistence type="inferred from homology"/>
<evidence type="ECO:0000256" key="2">
    <source>
        <dbReference type="ARBA" id="ARBA00009256"/>
    </source>
</evidence>
<dbReference type="GO" id="GO:0016874">
    <property type="term" value="F:ligase activity"/>
    <property type="evidence" value="ECO:0007669"/>
    <property type="project" value="UniProtKB-KW"/>
</dbReference>
<dbReference type="PANTHER" id="PTHR21299">
    <property type="entry name" value="CYTIDYLATE KINASE/PANTOATE-BETA-ALANINE LIGASE"/>
    <property type="match status" value="1"/>
</dbReference>
<keyword evidence="6 8" id="KW-0067">ATP-binding</keyword>
<keyword evidence="5 8" id="KW-0547">Nucleotide-binding</keyword>
<dbReference type="Gene3D" id="3.30.1300.10">
    <property type="entry name" value="Pantoate-beta-alanine ligase, C-terminal domain"/>
    <property type="match status" value="1"/>
</dbReference>
<feature type="binding site" evidence="8">
    <location>
        <position position="77"/>
    </location>
    <ligand>
        <name>(R)-pantoate</name>
        <dbReference type="ChEBI" id="CHEBI:15980"/>
    </ligand>
</feature>
<dbReference type="InterPro" id="IPR003721">
    <property type="entry name" value="Pantoate_ligase"/>
</dbReference>